<keyword evidence="1" id="KW-0732">Signal</keyword>
<keyword evidence="4" id="KW-1185">Reference proteome</keyword>
<protein>
    <recommendedName>
        <fullName evidence="2">DUF4377 domain-containing protein</fullName>
    </recommendedName>
</protein>
<name>I0K4V4_9BACT</name>
<dbReference type="PROSITE" id="PS51257">
    <property type="entry name" value="PROKAR_LIPOPROTEIN"/>
    <property type="match status" value="1"/>
</dbReference>
<feature type="signal peptide" evidence="1">
    <location>
        <begin position="1"/>
        <end position="19"/>
    </location>
</feature>
<dbReference type="HOGENOM" id="CLU_133616_2_0_10"/>
<dbReference type="eggNOG" id="COG3042">
    <property type="taxonomic scope" value="Bacteria"/>
</dbReference>
<evidence type="ECO:0000259" key="2">
    <source>
        <dbReference type="Pfam" id="PF14302"/>
    </source>
</evidence>
<dbReference type="EMBL" id="HE796683">
    <property type="protein sequence ID" value="CCG99157.1"/>
    <property type="molecule type" value="Genomic_DNA"/>
</dbReference>
<dbReference type="RefSeq" id="WP_015330257.1">
    <property type="nucleotide sequence ID" value="NC_020054.1"/>
</dbReference>
<dbReference type="KEGG" id="fae:FAES_1147"/>
<accession>I0K4V4</accession>
<sequence length="114" mass="12892">MKRLSFLTTLCLLLTLALSCRTDSVTPSVWPIVSSLQIASTTRDCNGPFPRKCLQVKEDNAANWQLFYNSIDGFTYEEGYEYVVVVRREPVPNPPADGSSIRYILVDEVSKTKR</sequence>
<gene>
    <name evidence="3" type="ORF">FAES_1147</name>
</gene>
<dbReference type="STRING" id="1166018.FAES_1147"/>
<evidence type="ECO:0000313" key="3">
    <source>
        <dbReference type="EMBL" id="CCG99157.1"/>
    </source>
</evidence>
<organism evidence="3 4">
    <name type="scientific">Fibrella aestuarina BUZ 2</name>
    <dbReference type="NCBI Taxonomy" id="1166018"/>
    <lineage>
        <taxon>Bacteria</taxon>
        <taxon>Pseudomonadati</taxon>
        <taxon>Bacteroidota</taxon>
        <taxon>Cytophagia</taxon>
        <taxon>Cytophagales</taxon>
        <taxon>Spirosomataceae</taxon>
        <taxon>Fibrella</taxon>
    </lineage>
</organism>
<dbReference type="Pfam" id="PF14302">
    <property type="entry name" value="DUF4377"/>
    <property type="match status" value="1"/>
</dbReference>
<evidence type="ECO:0000313" key="4">
    <source>
        <dbReference type="Proteomes" id="UP000011058"/>
    </source>
</evidence>
<reference evidence="3 4" key="1">
    <citation type="journal article" date="2012" name="J. Bacteriol.">
        <title>Genome Sequence of Fibrella aestuarina BUZ 2T, a Filamentous Marine Bacterium.</title>
        <authorList>
            <person name="Filippini M."/>
            <person name="Qi W."/>
            <person name="Blom J."/>
            <person name="Goesmann A."/>
            <person name="Smits T.H."/>
            <person name="Bagheri H.C."/>
        </authorList>
    </citation>
    <scope>NUCLEOTIDE SEQUENCE [LARGE SCALE GENOMIC DNA]</scope>
    <source>
        <strain evidence="4">BUZ 2T</strain>
    </source>
</reference>
<evidence type="ECO:0000256" key="1">
    <source>
        <dbReference type="SAM" id="SignalP"/>
    </source>
</evidence>
<dbReference type="InterPro" id="IPR025485">
    <property type="entry name" value="DUF4377"/>
</dbReference>
<dbReference type="OrthoDB" id="880459at2"/>
<dbReference type="Proteomes" id="UP000011058">
    <property type="component" value="Chromosome"/>
</dbReference>
<dbReference type="AlphaFoldDB" id="I0K4V4"/>
<feature type="chain" id="PRO_5003629865" description="DUF4377 domain-containing protein" evidence="1">
    <location>
        <begin position="20"/>
        <end position="114"/>
    </location>
</feature>
<feature type="domain" description="DUF4377" evidence="2">
    <location>
        <begin position="38"/>
        <end position="111"/>
    </location>
</feature>
<proteinExistence type="predicted"/>